<dbReference type="EMBL" id="JADQDO010000009">
    <property type="protein sequence ID" value="MBF9235034.1"/>
    <property type="molecule type" value="Genomic_DNA"/>
</dbReference>
<comment type="caution">
    <text evidence="2">The sequence shown here is derived from an EMBL/GenBank/DDBJ whole genome shotgun (WGS) entry which is preliminary data.</text>
</comment>
<protein>
    <recommendedName>
        <fullName evidence="4">Cyclase dehydrase</fullName>
    </recommendedName>
</protein>
<dbReference type="RefSeq" id="WP_196273015.1">
    <property type="nucleotide sequence ID" value="NZ_JADQDO010000009.1"/>
</dbReference>
<proteinExistence type="predicted"/>
<accession>A0A931BUL9</accession>
<evidence type="ECO:0008006" key="4">
    <source>
        <dbReference type="Google" id="ProtNLM"/>
    </source>
</evidence>
<keyword evidence="1" id="KW-1133">Transmembrane helix</keyword>
<evidence type="ECO:0000313" key="2">
    <source>
        <dbReference type="EMBL" id="MBF9235034.1"/>
    </source>
</evidence>
<feature type="transmembrane region" description="Helical" evidence="1">
    <location>
        <begin position="21"/>
        <end position="41"/>
    </location>
</feature>
<name>A0A931BUL9_9HYPH</name>
<dbReference type="Proteomes" id="UP000599312">
    <property type="component" value="Unassembled WGS sequence"/>
</dbReference>
<reference evidence="2" key="1">
    <citation type="submission" date="2020-11" db="EMBL/GenBank/DDBJ databases">
        <authorList>
            <person name="Kim M.K."/>
        </authorList>
    </citation>
    <scope>NUCLEOTIDE SEQUENCE</scope>
    <source>
        <strain evidence="2">BT350</strain>
    </source>
</reference>
<sequence>MAQVVEGRSRSRQATRSADSLARGLGWFSLALGVAELAAAGRAARWLGMERNETLLRACGIRQIATGVGVLARDDPAPWIRARLAGDALDLLVLGKGLTNINTERDRVALAIGAVAGVTIIDALCAKALRWRRYGRRDGWPPRRFVLRETPNM</sequence>
<feature type="transmembrane region" description="Helical" evidence="1">
    <location>
        <begin position="108"/>
        <end position="129"/>
    </location>
</feature>
<dbReference type="AlphaFoldDB" id="A0A931BUL9"/>
<gene>
    <name evidence="2" type="ORF">I2H38_16800</name>
</gene>
<keyword evidence="1" id="KW-0812">Transmembrane</keyword>
<evidence type="ECO:0000313" key="3">
    <source>
        <dbReference type="Proteomes" id="UP000599312"/>
    </source>
</evidence>
<organism evidence="2 3">
    <name type="scientific">Microvirga alba</name>
    <dbReference type="NCBI Taxonomy" id="2791025"/>
    <lineage>
        <taxon>Bacteria</taxon>
        <taxon>Pseudomonadati</taxon>
        <taxon>Pseudomonadota</taxon>
        <taxon>Alphaproteobacteria</taxon>
        <taxon>Hyphomicrobiales</taxon>
        <taxon>Methylobacteriaceae</taxon>
        <taxon>Microvirga</taxon>
    </lineage>
</organism>
<evidence type="ECO:0000256" key="1">
    <source>
        <dbReference type="SAM" id="Phobius"/>
    </source>
</evidence>
<keyword evidence="1" id="KW-0472">Membrane</keyword>
<keyword evidence="3" id="KW-1185">Reference proteome</keyword>